<feature type="transmembrane region" description="Helical" evidence="1">
    <location>
        <begin position="21"/>
        <end position="42"/>
    </location>
</feature>
<proteinExistence type="predicted"/>
<name>A0A644W6W3_9ZZZZ</name>
<dbReference type="PANTHER" id="PTHR33392:SF6">
    <property type="entry name" value="POLYISOPRENYL-TEICHOIC ACID--PEPTIDOGLYCAN TEICHOIC ACID TRANSFERASE TAGU"/>
    <property type="match status" value="1"/>
</dbReference>
<dbReference type="InterPro" id="IPR004474">
    <property type="entry name" value="LytR_CpsA_psr"/>
</dbReference>
<keyword evidence="1" id="KW-0472">Membrane</keyword>
<comment type="caution">
    <text evidence="3">The sequence shown here is derived from an EMBL/GenBank/DDBJ whole genome shotgun (WGS) entry which is preliminary data.</text>
</comment>
<evidence type="ECO:0000256" key="1">
    <source>
        <dbReference type="SAM" id="Phobius"/>
    </source>
</evidence>
<gene>
    <name evidence="3" type="primary">lytR_18</name>
    <name evidence="3" type="ORF">SDC9_45689</name>
</gene>
<dbReference type="EMBL" id="VSSQ01000668">
    <property type="protein sequence ID" value="MPL99471.1"/>
    <property type="molecule type" value="Genomic_DNA"/>
</dbReference>
<dbReference type="Gene3D" id="3.40.630.190">
    <property type="entry name" value="LCP protein"/>
    <property type="match status" value="1"/>
</dbReference>
<accession>A0A644W6W3</accession>
<keyword evidence="1" id="KW-1133">Transmembrane helix</keyword>
<keyword evidence="1" id="KW-0812">Transmembrane</keyword>
<dbReference type="PANTHER" id="PTHR33392">
    <property type="entry name" value="POLYISOPRENYL-TEICHOIC ACID--PEPTIDOGLYCAN TEICHOIC ACID TRANSFERASE TAGU"/>
    <property type="match status" value="1"/>
</dbReference>
<feature type="domain" description="Cell envelope-related transcriptional attenuator" evidence="2">
    <location>
        <begin position="92"/>
        <end position="242"/>
    </location>
</feature>
<dbReference type="InterPro" id="IPR050922">
    <property type="entry name" value="LytR/CpsA/Psr_CW_biosynth"/>
</dbReference>
<evidence type="ECO:0000313" key="3">
    <source>
        <dbReference type="EMBL" id="MPL99471.1"/>
    </source>
</evidence>
<dbReference type="Pfam" id="PF03816">
    <property type="entry name" value="LytR_cpsA_psr"/>
    <property type="match status" value="1"/>
</dbReference>
<evidence type="ECO:0000259" key="2">
    <source>
        <dbReference type="Pfam" id="PF03816"/>
    </source>
</evidence>
<protein>
    <submittedName>
        <fullName evidence="3">Transcriptional regulator LytR</fullName>
    </submittedName>
</protein>
<dbReference type="AlphaFoldDB" id="A0A644W6W3"/>
<reference evidence="3" key="1">
    <citation type="submission" date="2019-08" db="EMBL/GenBank/DDBJ databases">
        <authorList>
            <person name="Kucharzyk K."/>
            <person name="Murdoch R.W."/>
            <person name="Higgins S."/>
            <person name="Loffler F."/>
        </authorList>
    </citation>
    <scope>NUCLEOTIDE SEQUENCE</scope>
</reference>
<sequence>MQELRQREKAPKRLRWLRRAYHVLVVLSLIIVVTFCGFKLIVRAPAQKPVTTPEITENQAADNPSSPTPVPLVRKEQFYTFLLAASDQSSGNADTIMVVSYDVKNQTVGVVSVPRDTLIDRDYPKINNTYASGGVSELSKAVSNLVGFPLDYYITVDIKAFKALVDAVGGVDFDVPIDMDYDDPTQDLHIHYKAGVQPLDGQQALEVVRFRKNNDGTGYSDSDIGRTHTQQKLLTAIAKKVASWSGLSKFNKFVDIFSRYVKTDLSATDITYFASQAVKVDLDHDLGTATLPCSSGSVNYHGISWCYQLDKEKSLAIINELLNPYTTEITDEIADIYQVE</sequence>
<dbReference type="NCBIfam" id="TIGR00350">
    <property type="entry name" value="lytR_cpsA_psr"/>
    <property type="match status" value="1"/>
</dbReference>
<organism evidence="3">
    <name type="scientific">bioreactor metagenome</name>
    <dbReference type="NCBI Taxonomy" id="1076179"/>
    <lineage>
        <taxon>unclassified sequences</taxon>
        <taxon>metagenomes</taxon>
        <taxon>ecological metagenomes</taxon>
    </lineage>
</organism>